<dbReference type="Proteomes" id="UP000694240">
    <property type="component" value="Chromosome 10"/>
</dbReference>
<dbReference type="FunFam" id="3.40.50.720:FF:000312">
    <property type="entry name" value="(+)-neomenthol dehydrogenase"/>
    <property type="match status" value="1"/>
</dbReference>
<accession>A0A8T1ZSH1</accession>
<dbReference type="GO" id="GO:0016020">
    <property type="term" value="C:membrane"/>
    <property type="evidence" value="ECO:0007669"/>
    <property type="project" value="TreeGrafter"/>
</dbReference>
<proteinExistence type="inferred from homology"/>
<organism evidence="5 6">
    <name type="scientific">Arabidopsis thaliana x Arabidopsis arenosa</name>
    <dbReference type="NCBI Taxonomy" id="1240361"/>
    <lineage>
        <taxon>Eukaryota</taxon>
        <taxon>Viridiplantae</taxon>
        <taxon>Streptophyta</taxon>
        <taxon>Embryophyta</taxon>
        <taxon>Tracheophyta</taxon>
        <taxon>Spermatophyta</taxon>
        <taxon>Magnoliopsida</taxon>
        <taxon>eudicotyledons</taxon>
        <taxon>Gunneridae</taxon>
        <taxon>Pentapetalae</taxon>
        <taxon>rosids</taxon>
        <taxon>malvids</taxon>
        <taxon>Brassicales</taxon>
        <taxon>Brassicaceae</taxon>
        <taxon>Camelineae</taxon>
        <taxon>Arabidopsis</taxon>
    </lineage>
</organism>
<evidence type="ECO:0000256" key="3">
    <source>
        <dbReference type="ARBA" id="ARBA00023002"/>
    </source>
</evidence>
<keyword evidence="6" id="KW-1185">Reference proteome</keyword>
<evidence type="ECO:0000313" key="6">
    <source>
        <dbReference type="Proteomes" id="UP000694240"/>
    </source>
</evidence>
<keyword evidence="4" id="KW-0812">Transmembrane</keyword>
<dbReference type="PANTHER" id="PTHR43490:SF126">
    <property type="entry name" value="(+)-NEOMENTHOL DEHYDROGENASE-RELATED"/>
    <property type="match status" value="1"/>
</dbReference>
<name>A0A8T1ZSH1_9BRAS</name>
<dbReference type="InterPro" id="IPR045313">
    <property type="entry name" value="CBR1-like"/>
</dbReference>
<evidence type="ECO:0000256" key="4">
    <source>
        <dbReference type="SAM" id="Phobius"/>
    </source>
</evidence>
<keyword evidence="2" id="KW-0521">NADP</keyword>
<dbReference type="PANTHER" id="PTHR43490">
    <property type="entry name" value="(+)-NEOMENTHOL DEHYDROGENASE"/>
    <property type="match status" value="1"/>
</dbReference>
<keyword evidence="3" id="KW-0560">Oxidoreductase</keyword>
<dbReference type="InterPro" id="IPR002347">
    <property type="entry name" value="SDR_fam"/>
</dbReference>
<evidence type="ECO:0000313" key="5">
    <source>
        <dbReference type="EMBL" id="KAG7561638.1"/>
    </source>
</evidence>
<evidence type="ECO:0000256" key="2">
    <source>
        <dbReference type="ARBA" id="ARBA00022857"/>
    </source>
</evidence>
<dbReference type="Pfam" id="PF00106">
    <property type="entry name" value="adh_short"/>
    <property type="match status" value="1"/>
</dbReference>
<dbReference type="EMBL" id="JAEFBK010000010">
    <property type="protein sequence ID" value="KAG7561638.1"/>
    <property type="molecule type" value="Genomic_DNA"/>
</dbReference>
<keyword evidence="4" id="KW-0472">Membrane</keyword>
<dbReference type="CDD" id="cd05324">
    <property type="entry name" value="carb_red_PTCR-like_SDR_c"/>
    <property type="match status" value="1"/>
</dbReference>
<gene>
    <name evidence="5" type="ORF">ISN45_Aa05g030280</name>
</gene>
<evidence type="ECO:0000256" key="1">
    <source>
        <dbReference type="ARBA" id="ARBA00006484"/>
    </source>
</evidence>
<comment type="similarity">
    <text evidence="1">Belongs to the short-chain dehydrogenases/reductases (SDR) family.</text>
</comment>
<dbReference type="GO" id="GO:0016616">
    <property type="term" value="F:oxidoreductase activity, acting on the CH-OH group of donors, NAD or NADP as acceptor"/>
    <property type="evidence" value="ECO:0007669"/>
    <property type="project" value="InterPro"/>
</dbReference>
<reference evidence="5 6" key="1">
    <citation type="submission" date="2020-12" db="EMBL/GenBank/DDBJ databases">
        <title>Concerted genomic and epigenomic changes stabilize Arabidopsis allopolyploids.</title>
        <authorList>
            <person name="Chen Z."/>
        </authorList>
    </citation>
    <scope>NUCLEOTIDE SEQUENCE [LARGE SCALE GENOMIC DNA]</scope>
    <source>
        <strain evidence="5">Allo738</strain>
        <tissue evidence="5">Leaf</tissue>
    </source>
</reference>
<protein>
    <submittedName>
        <fullName evidence="5">Short-chain dehydrogenase/reductase SDR</fullName>
    </submittedName>
</protein>
<comment type="caution">
    <text evidence="5">The sequence shown here is derived from an EMBL/GenBank/DDBJ whole genome shotgun (WGS) entry which is preliminary data.</text>
</comment>
<keyword evidence="4" id="KW-1133">Transmembrane helix</keyword>
<feature type="transmembrane region" description="Helical" evidence="4">
    <location>
        <begin position="26"/>
        <end position="44"/>
    </location>
</feature>
<sequence>MAVTAHLQIKKKRRRIRSLISQEHQFVSYVAWLASTLVVWFLCIHCMRIRRRKRNANYCLKPRRKIGSKMAEETPRYAVVTGANRGIGFEICRQLASQGIRVVLTSRDEKRGLEAVETLKKELQISDQSIVFHQLDVSDPASITSLAEFVKTLFGKLDILVNNAGVGGIITDADALRAGAGKEGFKWDEIITETYELAEECIKINYYGPKRMCEAFIPLLKLSDSPRIVNVSSSMGLLKNVLNEWAKGILSDAENLTEERIDQVINQLLNDFKEGTVKEKNWAKFMSAYVVSKASLNGYTRILAKKHPEFRVNAVCPGFVKTDMNFKTGVLSVEEGASSPVRLALLPHQETPSGCFFSRKQVSEF</sequence>
<dbReference type="Pfam" id="PF13561">
    <property type="entry name" value="adh_short_C2"/>
    <property type="match status" value="1"/>
</dbReference>
<dbReference type="AlphaFoldDB" id="A0A8T1ZSH1"/>